<evidence type="ECO:0000313" key="2">
    <source>
        <dbReference type="EMBL" id="GEZ58961.1"/>
    </source>
</evidence>
<protein>
    <recommendedName>
        <fullName evidence="1">Reverse transcriptase Ty1/copia-type domain-containing protein</fullName>
    </recommendedName>
</protein>
<organism evidence="2">
    <name type="scientific">Tanacetum cinerariifolium</name>
    <name type="common">Dalmatian daisy</name>
    <name type="synonym">Chrysanthemum cinerariifolium</name>
    <dbReference type="NCBI Taxonomy" id="118510"/>
    <lineage>
        <taxon>Eukaryota</taxon>
        <taxon>Viridiplantae</taxon>
        <taxon>Streptophyta</taxon>
        <taxon>Embryophyta</taxon>
        <taxon>Tracheophyta</taxon>
        <taxon>Spermatophyta</taxon>
        <taxon>Magnoliopsida</taxon>
        <taxon>eudicotyledons</taxon>
        <taxon>Gunneridae</taxon>
        <taxon>Pentapetalae</taxon>
        <taxon>asterids</taxon>
        <taxon>campanulids</taxon>
        <taxon>Asterales</taxon>
        <taxon>Asteraceae</taxon>
        <taxon>Asteroideae</taxon>
        <taxon>Anthemideae</taxon>
        <taxon>Anthemidinae</taxon>
        <taxon>Tanacetum</taxon>
    </lineage>
</organism>
<proteinExistence type="predicted"/>
<gene>
    <name evidence="2" type="ORF">Tci_530934</name>
</gene>
<sequence length="457" mass="52103">MSDGPMRLRDYVMWVLVVQEWSLGFKIWTPDLVITRIRPVFAGRPSGSSDRTPVSAGRILGKFTASTSSKRIPQASNVELSDIHDGLKIFDCPKSDVSSTITKRIHNIHPTSQVHGDINSLVQTRRQVKHKGSSESAFIFYIHDQRRNNHTDFQLCMLSCFLSQEEPTTVAQALADPDWNKKDARGIVCKNKARLVAQGHRQEKGIDYTDAFASVARIEAIRLFLAFASFIGFMVYQMDVKSAFLFGKIAEEYMSHNPEALRAWYERLSTFLLKHGYRRESIDMTLFIKKDSKDIMLVQVYVDDIIFGSTRKTGLQVDQRPDGIFIHQEKYVADILKKFDLDNFKLASTPFEPQKIREKNVHDEPISAHHYRSMIECLMYLTVTRPDIMFAVCAAAKHQLTPKTSNLLSVKRIFKYLTAYPKLGLWYLRDSPFDLEAFSDSDYAGANGDRKSTTGGC</sequence>
<dbReference type="AlphaFoldDB" id="A0A699IPN7"/>
<name>A0A699IPN7_TANCI</name>
<dbReference type="InterPro" id="IPR013103">
    <property type="entry name" value="RVT_2"/>
</dbReference>
<dbReference type="Pfam" id="PF07727">
    <property type="entry name" value="RVT_2"/>
    <property type="match status" value="1"/>
</dbReference>
<evidence type="ECO:0000259" key="1">
    <source>
        <dbReference type="Pfam" id="PF07727"/>
    </source>
</evidence>
<accession>A0A699IPN7</accession>
<comment type="caution">
    <text evidence="2">The sequence shown here is derived from an EMBL/GenBank/DDBJ whole genome shotgun (WGS) entry which is preliminary data.</text>
</comment>
<dbReference type="PANTHER" id="PTHR11439:SF495">
    <property type="entry name" value="REVERSE TRANSCRIPTASE, RNA-DEPENDENT DNA POLYMERASE-RELATED"/>
    <property type="match status" value="1"/>
</dbReference>
<feature type="domain" description="Reverse transcriptase Ty1/copia-type" evidence="1">
    <location>
        <begin position="181"/>
        <end position="258"/>
    </location>
</feature>
<reference evidence="2" key="1">
    <citation type="journal article" date="2019" name="Sci. Rep.">
        <title>Draft genome of Tanacetum cinerariifolium, the natural source of mosquito coil.</title>
        <authorList>
            <person name="Yamashiro T."/>
            <person name="Shiraishi A."/>
            <person name="Satake H."/>
            <person name="Nakayama K."/>
        </authorList>
    </citation>
    <scope>NUCLEOTIDE SEQUENCE</scope>
</reference>
<dbReference type="PANTHER" id="PTHR11439">
    <property type="entry name" value="GAG-POL-RELATED RETROTRANSPOSON"/>
    <property type="match status" value="1"/>
</dbReference>
<dbReference type="EMBL" id="BKCJ010297577">
    <property type="protein sequence ID" value="GEZ58961.1"/>
    <property type="molecule type" value="Genomic_DNA"/>
</dbReference>